<dbReference type="AlphaFoldDB" id="A0A8J2KPW3"/>
<dbReference type="Proteomes" id="UP000708208">
    <property type="component" value="Unassembled WGS sequence"/>
</dbReference>
<reference evidence="1" key="1">
    <citation type="submission" date="2021-06" db="EMBL/GenBank/DDBJ databases">
        <authorList>
            <person name="Hodson N. C."/>
            <person name="Mongue J. A."/>
            <person name="Jaron S. K."/>
        </authorList>
    </citation>
    <scope>NUCLEOTIDE SEQUENCE</scope>
</reference>
<keyword evidence="2" id="KW-1185">Reference proteome</keyword>
<organism evidence="1 2">
    <name type="scientific">Allacma fusca</name>
    <dbReference type="NCBI Taxonomy" id="39272"/>
    <lineage>
        <taxon>Eukaryota</taxon>
        <taxon>Metazoa</taxon>
        <taxon>Ecdysozoa</taxon>
        <taxon>Arthropoda</taxon>
        <taxon>Hexapoda</taxon>
        <taxon>Collembola</taxon>
        <taxon>Symphypleona</taxon>
        <taxon>Sminthuridae</taxon>
        <taxon>Allacma</taxon>
    </lineage>
</organism>
<sequence>MERKRRSSRKNTKTFFRKHLVKEVGANPQSVWKRGGQAELPCSCTYIQEPAQHKRLQGKAYTRVEEEGQQRRRSYTRARWNMEAEENVMEDSFM</sequence>
<comment type="caution">
    <text evidence="1">The sequence shown here is derived from an EMBL/GenBank/DDBJ whole genome shotgun (WGS) entry which is preliminary data.</text>
</comment>
<proteinExistence type="predicted"/>
<name>A0A8J2KPW3_9HEXA</name>
<accession>A0A8J2KPW3</accession>
<gene>
    <name evidence="1" type="ORF">AFUS01_LOCUS28996</name>
</gene>
<dbReference type="EMBL" id="CAJVCH010422049">
    <property type="protein sequence ID" value="CAG7818495.1"/>
    <property type="molecule type" value="Genomic_DNA"/>
</dbReference>
<evidence type="ECO:0000313" key="1">
    <source>
        <dbReference type="EMBL" id="CAG7818495.1"/>
    </source>
</evidence>
<protein>
    <submittedName>
        <fullName evidence="1">Uncharacterized protein</fullName>
    </submittedName>
</protein>
<evidence type="ECO:0000313" key="2">
    <source>
        <dbReference type="Proteomes" id="UP000708208"/>
    </source>
</evidence>